<sequence length="150" mass="16158">MGSEIVTNALKAMIIMRKLLVTAAAACAAVGAKIGIDKLRRSSRAESTIADLRRRGRHLTGQAKGVAYHARRRHPDANVDDATLADRVRSSIGPLEKRLHVPRVHVTVENGTVILHGEVPNNEAEAEIVKAVDGIAGVRDVRSHLARTPT</sequence>
<proteinExistence type="predicted"/>
<organism evidence="3 4">
    <name type="scientific">Kribbella orskensis</name>
    <dbReference type="NCBI Taxonomy" id="2512216"/>
    <lineage>
        <taxon>Bacteria</taxon>
        <taxon>Bacillati</taxon>
        <taxon>Actinomycetota</taxon>
        <taxon>Actinomycetes</taxon>
        <taxon>Propionibacteriales</taxon>
        <taxon>Kribbellaceae</taxon>
        <taxon>Kribbella</taxon>
    </lineage>
</organism>
<keyword evidence="4" id="KW-1185">Reference proteome</keyword>
<name>A0ABY2BEF8_9ACTN</name>
<dbReference type="RefSeq" id="WP_132192672.1">
    <property type="nucleotide sequence ID" value="NZ_SLWM01000015.1"/>
</dbReference>
<feature type="signal peptide" evidence="1">
    <location>
        <begin position="1"/>
        <end position="28"/>
    </location>
</feature>
<evidence type="ECO:0000313" key="4">
    <source>
        <dbReference type="Proteomes" id="UP000295818"/>
    </source>
</evidence>
<comment type="caution">
    <text evidence="3">The sequence shown here is derived from an EMBL/GenBank/DDBJ whole genome shotgun (WGS) entry which is preliminary data.</text>
</comment>
<protein>
    <submittedName>
        <fullName evidence="3">BON domain-containing protein</fullName>
    </submittedName>
</protein>
<evidence type="ECO:0000313" key="3">
    <source>
        <dbReference type="EMBL" id="TCO17162.1"/>
    </source>
</evidence>
<evidence type="ECO:0000256" key="1">
    <source>
        <dbReference type="SAM" id="SignalP"/>
    </source>
</evidence>
<dbReference type="Proteomes" id="UP000295818">
    <property type="component" value="Unassembled WGS sequence"/>
</dbReference>
<accession>A0ABY2BEF8</accession>
<feature type="chain" id="PRO_5045778092" evidence="1">
    <location>
        <begin position="29"/>
        <end position="150"/>
    </location>
</feature>
<gene>
    <name evidence="3" type="ORF">EV644_115184</name>
</gene>
<dbReference type="Gene3D" id="3.30.1340.30">
    <property type="match status" value="1"/>
</dbReference>
<keyword evidence="1" id="KW-0732">Signal</keyword>
<dbReference type="Pfam" id="PF04972">
    <property type="entry name" value="BON"/>
    <property type="match status" value="1"/>
</dbReference>
<evidence type="ECO:0000259" key="2">
    <source>
        <dbReference type="PROSITE" id="PS50914"/>
    </source>
</evidence>
<dbReference type="EMBL" id="SLWM01000015">
    <property type="protein sequence ID" value="TCO17162.1"/>
    <property type="molecule type" value="Genomic_DNA"/>
</dbReference>
<feature type="domain" description="BON" evidence="2">
    <location>
        <begin position="80"/>
        <end position="149"/>
    </location>
</feature>
<reference evidence="3 4" key="1">
    <citation type="journal article" date="2015" name="Stand. Genomic Sci.">
        <title>Genomic Encyclopedia of Bacterial and Archaeal Type Strains, Phase III: the genomes of soil and plant-associated and newly described type strains.</title>
        <authorList>
            <person name="Whitman W.B."/>
            <person name="Woyke T."/>
            <person name="Klenk H.P."/>
            <person name="Zhou Y."/>
            <person name="Lilburn T.G."/>
            <person name="Beck B.J."/>
            <person name="De Vos P."/>
            <person name="Vandamme P."/>
            <person name="Eisen J.A."/>
            <person name="Garrity G."/>
            <person name="Hugenholtz P."/>
            <person name="Kyrpides N.C."/>
        </authorList>
    </citation>
    <scope>NUCLEOTIDE SEQUENCE [LARGE SCALE GENOMIC DNA]</scope>
    <source>
        <strain evidence="3 4">VKM Ac-2538</strain>
    </source>
</reference>
<dbReference type="InterPro" id="IPR007055">
    <property type="entry name" value="BON_dom"/>
</dbReference>
<dbReference type="PROSITE" id="PS50914">
    <property type="entry name" value="BON"/>
    <property type="match status" value="1"/>
</dbReference>